<reference evidence="1" key="1">
    <citation type="submission" date="2020-07" db="EMBL/GenBank/DDBJ databases">
        <title>Multicomponent nature underlies the extraordinary mechanical properties of spider dragline silk.</title>
        <authorList>
            <person name="Kono N."/>
            <person name="Nakamura H."/>
            <person name="Mori M."/>
            <person name="Yoshida Y."/>
            <person name="Ohtoshi R."/>
            <person name="Malay A.D."/>
            <person name="Moran D.A.P."/>
            <person name="Tomita M."/>
            <person name="Numata K."/>
            <person name="Arakawa K."/>
        </authorList>
    </citation>
    <scope>NUCLEOTIDE SEQUENCE</scope>
</reference>
<dbReference type="AlphaFoldDB" id="A0A8X6LMS4"/>
<evidence type="ECO:0000313" key="1">
    <source>
        <dbReference type="EMBL" id="GFR13209.1"/>
    </source>
</evidence>
<dbReference type="Proteomes" id="UP000887116">
    <property type="component" value="Unassembled WGS sequence"/>
</dbReference>
<evidence type="ECO:0000313" key="2">
    <source>
        <dbReference type="Proteomes" id="UP000887116"/>
    </source>
</evidence>
<accession>A0A8X6LMS4</accession>
<proteinExistence type="predicted"/>
<organism evidence="1 2">
    <name type="scientific">Trichonephila clavata</name>
    <name type="common">Joro spider</name>
    <name type="synonym">Nephila clavata</name>
    <dbReference type="NCBI Taxonomy" id="2740835"/>
    <lineage>
        <taxon>Eukaryota</taxon>
        <taxon>Metazoa</taxon>
        <taxon>Ecdysozoa</taxon>
        <taxon>Arthropoda</taxon>
        <taxon>Chelicerata</taxon>
        <taxon>Arachnida</taxon>
        <taxon>Araneae</taxon>
        <taxon>Araneomorphae</taxon>
        <taxon>Entelegynae</taxon>
        <taxon>Araneoidea</taxon>
        <taxon>Nephilidae</taxon>
        <taxon>Trichonephila</taxon>
    </lineage>
</organism>
<comment type="caution">
    <text evidence="1">The sequence shown here is derived from an EMBL/GenBank/DDBJ whole genome shotgun (WGS) entry which is preliminary data.</text>
</comment>
<gene>
    <name evidence="1" type="ORF">TNCT_734391</name>
</gene>
<dbReference type="EMBL" id="BMAO01026899">
    <property type="protein sequence ID" value="GFR13209.1"/>
    <property type="molecule type" value="Genomic_DNA"/>
</dbReference>
<keyword evidence="2" id="KW-1185">Reference proteome</keyword>
<sequence>MVGVSACRSAKKQPSDWLSMCEEISHWFPSVCMEVFYTLVNYATSSRNNTSYRMCFIELGQDYYPVVISLSLLMGQAEK</sequence>
<protein>
    <submittedName>
        <fullName evidence="1">Uncharacterized protein</fullName>
    </submittedName>
</protein>
<name>A0A8X6LMS4_TRICU</name>